<evidence type="ECO:0008006" key="3">
    <source>
        <dbReference type="Google" id="ProtNLM"/>
    </source>
</evidence>
<accession>A0ABS6VPW9</accession>
<sequence length="54" mass="6104">MAKLKRSYSNRAMQALKVFALQIQVARKQRGWSEAELAERVGLLVTGNNHFSAE</sequence>
<gene>
    <name evidence="1" type="ORF">KXJ70_06265</name>
</gene>
<keyword evidence="2" id="KW-1185">Reference proteome</keyword>
<reference evidence="1" key="1">
    <citation type="submission" date="2021-07" db="EMBL/GenBank/DDBJ databases">
        <title>Zhongshania sp. CAU 1632 isolated from seawater.</title>
        <authorList>
            <person name="Kim W."/>
        </authorList>
    </citation>
    <scope>NUCLEOTIDE SEQUENCE</scope>
    <source>
        <strain evidence="1">CAU 1632</strain>
    </source>
</reference>
<dbReference type="EMBL" id="JAHWDQ010000001">
    <property type="protein sequence ID" value="MBW2940368.1"/>
    <property type="molecule type" value="Genomic_DNA"/>
</dbReference>
<name>A0ABS6VPW9_9GAMM</name>
<evidence type="ECO:0000313" key="2">
    <source>
        <dbReference type="Proteomes" id="UP001166291"/>
    </source>
</evidence>
<dbReference type="RefSeq" id="WP_219042568.1">
    <property type="nucleotide sequence ID" value="NZ_JAHWDQ010000001.1"/>
</dbReference>
<protein>
    <recommendedName>
        <fullName evidence="3">Helix-turn-helix domain-containing protein</fullName>
    </recommendedName>
</protein>
<comment type="caution">
    <text evidence="1">The sequence shown here is derived from an EMBL/GenBank/DDBJ whole genome shotgun (WGS) entry which is preliminary data.</text>
</comment>
<proteinExistence type="predicted"/>
<evidence type="ECO:0000313" key="1">
    <source>
        <dbReference type="EMBL" id="MBW2940368.1"/>
    </source>
</evidence>
<dbReference type="Proteomes" id="UP001166291">
    <property type="component" value="Unassembled WGS sequence"/>
</dbReference>
<organism evidence="1 2">
    <name type="scientific">Zhongshania aquimaris</name>
    <dbReference type="NCBI Taxonomy" id="2857107"/>
    <lineage>
        <taxon>Bacteria</taxon>
        <taxon>Pseudomonadati</taxon>
        <taxon>Pseudomonadota</taxon>
        <taxon>Gammaproteobacteria</taxon>
        <taxon>Cellvibrionales</taxon>
        <taxon>Spongiibacteraceae</taxon>
        <taxon>Zhongshania</taxon>
    </lineage>
</organism>